<evidence type="ECO:0000256" key="7">
    <source>
        <dbReference type="ARBA" id="ARBA00022777"/>
    </source>
</evidence>
<keyword evidence="5" id="KW-0808">Transferase</keyword>
<dbReference type="SUPFAM" id="SSF47384">
    <property type="entry name" value="Homodimeric domain of signal transducing histidine kinase"/>
    <property type="match status" value="1"/>
</dbReference>
<evidence type="ECO:0000313" key="12">
    <source>
        <dbReference type="EMBL" id="MDE1465980.1"/>
    </source>
</evidence>
<keyword evidence="6 10" id="KW-0812">Transmembrane</keyword>
<evidence type="ECO:0000256" key="6">
    <source>
        <dbReference type="ARBA" id="ARBA00022692"/>
    </source>
</evidence>
<comment type="subcellular location">
    <subcellularLocation>
        <location evidence="2">Membrane</location>
    </subcellularLocation>
</comment>
<dbReference type="InterPro" id="IPR003661">
    <property type="entry name" value="HisK_dim/P_dom"/>
</dbReference>
<dbReference type="PANTHER" id="PTHR45436:SF5">
    <property type="entry name" value="SENSOR HISTIDINE KINASE TRCS"/>
    <property type="match status" value="1"/>
</dbReference>
<reference evidence="12 13" key="1">
    <citation type="submission" date="2022-11" db="EMBL/GenBank/DDBJ databases">
        <title>Spartinivicinus poritis sp. nov., isolated from scleractinian coral Porites lutea.</title>
        <authorList>
            <person name="Zhang G."/>
            <person name="Cai L."/>
            <person name="Wei Q."/>
        </authorList>
    </citation>
    <scope>NUCLEOTIDE SEQUENCE [LARGE SCALE GENOMIC DNA]</scope>
    <source>
        <strain evidence="12 13">A2-2</strain>
    </source>
</reference>
<dbReference type="InterPro" id="IPR036890">
    <property type="entry name" value="HATPase_C_sf"/>
</dbReference>
<proteinExistence type="predicted"/>
<dbReference type="EMBL" id="JAPMOU010000111">
    <property type="protein sequence ID" value="MDE1465980.1"/>
    <property type="molecule type" value="Genomic_DNA"/>
</dbReference>
<dbReference type="Pfam" id="PF00512">
    <property type="entry name" value="HisKA"/>
    <property type="match status" value="1"/>
</dbReference>
<evidence type="ECO:0000256" key="4">
    <source>
        <dbReference type="ARBA" id="ARBA00022553"/>
    </source>
</evidence>
<dbReference type="RefSeq" id="WP_274692279.1">
    <property type="nucleotide sequence ID" value="NZ_JAPMOU010000111.1"/>
</dbReference>
<dbReference type="InterPro" id="IPR004358">
    <property type="entry name" value="Sig_transdc_His_kin-like_C"/>
</dbReference>
<dbReference type="CDD" id="cd00082">
    <property type="entry name" value="HisKA"/>
    <property type="match status" value="1"/>
</dbReference>
<evidence type="ECO:0000256" key="10">
    <source>
        <dbReference type="SAM" id="Phobius"/>
    </source>
</evidence>
<comment type="caution">
    <text evidence="12">The sequence shown here is derived from an EMBL/GenBank/DDBJ whole genome shotgun (WGS) entry which is preliminary data.</text>
</comment>
<evidence type="ECO:0000259" key="11">
    <source>
        <dbReference type="PROSITE" id="PS50109"/>
    </source>
</evidence>
<protein>
    <recommendedName>
        <fullName evidence="3">histidine kinase</fullName>
        <ecNumber evidence="3">2.7.13.3</ecNumber>
    </recommendedName>
</protein>
<dbReference type="Proteomes" id="UP001528823">
    <property type="component" value="Unassembled WGS sequence"/>
</dbReference>
<gene>
    <name evidence="12" type="ORF">ORQ98_28880</name>
</gene>
<keyword evidence="13" id="KW-1185">Reference proteome</keyword>
<dbReference type="PROSITE" id="PS50109">
    <property type="entry name" value="HIS_KIN"/>
    <property type="match status" value="1"/>
</dbReference>
<keyword evidence="9 10" id="KW-0472">Membrane</keyword>
<organism evidence="12 13">
    <name type="scientific">Spartinivicinus poritis</name>
    <dbReference type="NCBI Taxonomy" id="2994640"/>
    <lineage>
        <taxon>Bacteria</taxon>
        <taxon>Pseudomonadati</taxon>
        <taxon>Pseudomonadota</taxon>
        <taxon>Gammaproteobacteria</taxon>
        <taxon>Oceanospirillales</taxon>
        <taxon>Zooshikellaceae</taxon>
        <taxon>Spartinivicinus</taxon>
    </lineage>
</organism>
<evidence type="ECO:0000256" key="2">
    <source>
        <dbReference type="ARBA" id="ARBA00004370"/>
    </source>
</evidence>
<feature type="domain" description="Histidine kinase" evidence="11">
    <location>
        <begin position="174"/>
        <end position="388"/>
    </location>
</feature>
<keyword evidence="7 12" id="KW-0418">Kinase</keyword>
<dbReference type="InterPro" id="IPR036097">
    <property type="entry name" value="HisK_dim/P_sf"/>
</dbReference>
<feature type="transmembrane region" description="Helical" evidence="10">
    <location>
        <begin position="87"/>
        <end position="113"/>
    </location>
</feature>
<evidence type="ECO:0000313" key="13">
    <source>
        <dbReference type="Proteomes" id="UP001528823"/>
    </source>
</evidence>
<accession>A0ABT5UHZ1</accession>
<sequence>MAESWIEVISQQEVQSLQLKQQPRLLLLGWREHELVLQQGDVAFAKPNKKETYIANFNNHKWVISTVCQNNACVLVGLRDSERKNAVWGLVILIFVPLLIMFGLAMLAMHYAVQSGLQPLNLLAQHVSSVSIEKLPPLPESSILKELLPLVHALNQLINNMKAQLLKERQFLDTCTHELRTPVTALIAQMQSLGYLNNDNANSDFHKVNNAALRVVRVANQFLSLAKTNNATALENQCEKFDLCELFRQVIADLIIDHSHCDCQMKGSNSIMVFADPLAMEMVCRNLIENALRYGTNVESGKVHIQFTCELENGQVKVTVEDAGPGVMEKYREKLVQRFYRIAGHNTQGAGLGLSIINEIATYYDGSVIIGESRLGGLKVVVWLNNILN</sequence>
<dbReference type="InterPro" id="IPR005467">
    <property type="entry name" value="His_kinase_dom"/>
</dbReference>
<dbReference type="GO" id="GO:0016301">
    <property type="term" value="F:kinase activity"/>
    <property type="evidence" value="ECO:0007669"/>
    <property type="project" value="UniProtKB-KW"/>
</dbReference>
<keyword evidence="8 10" id="KW-1133">Transmembrane helix</keyword>
<evidence type="ECO:0000256" key="8">
    <source>
        <dbReference type="ARBA" id="ARBA00022989"/>
    </source>
</evidence>
<dbReference type="PANTHER" id="PTHR45436">
    <property type="entry name" value="SENSOR HISTIDINE KINASE YKOH"/>
    <property type="match status" value="1"/>
</dbReference>
<evidence type="ECO:0000256" key="3">
    <source>
        <dbReference type="ARBA" id="ARBA00012438"/>
    </source>
</evidence>
<dbReference type="Pfam" id="PF02518">
    <property type="entry name" value="HATPase_c"/>
    <property type="match status" value="1"/>
</dbReference>
<name>A0ABT5UHZ1_9GAMM</name>
<dbReference type="Gene3D" id="1.10.287.130">
    <property type="match status" value="1"/>
</dbReference>
<evidence type="ECO:0000256" key="1">
    <source>
        <dbReference type="ARBA" id="ARBA00000085"/>
    </source>
</evidence>
<dbReference type="SUPFAM" id="SSF55874">
    <property type="entry name" value="ATPase domain of HSP90 chaperone/DNA topoisomerase II/histidine kinase"/>
    <property type="match status" value="1"/>
</dbReference>
<dbReference type="PRINTS" id="PR00344">
    <property type="entry name" value="BCTRLSENSOR"/>
</dbReference>
<evidence type="ECO:0000256" key="9">
    <source>
        <dbReference type="ARBA" id="ARBA00023136"/>
    </source>
</evidence>
<dbReference type="EC" id="2.7.13.3" evidence="3"/>
<keyword evidence="4" id="KW-0597">Phosphoprotein</keyword>
<comment type="catalytic activity">
    <reaction evidence="1">
        <text>ATP + protein L-histidine = ADP + protein N-phospho-L-histidine.</text>
        <dbReference type="EC" id="2.7.13.3"/>
    </reaction>
</comment>
<dbReference type="SMART" id="SM00387">
    <property type="entry name" value="HATPase_c"/>
    <property type="match status" value="1"/>
</dbReference>
<dbReference type="InterPro" id="IPR003594">
    <property type="entry name" value="HATPase_dom"/>
</dbReference>
<dbReference type="Gene3D" id="3.30.565.10">
    <property type="entry name" value="Histidine kinase-like ATPase, C-terminal domain"/>
    <property type="match status" value="1"/>
</dbReference>
<evidence type="ECO:0000256" key="5">
    <source>
        <dbReference type="ARBA" id="ARBA00022679"/>
    </source>
</evidence>
<dbReference type="InterPro" id="IPR050428">
    <property type="entry name" value="TCS_sensor_his_kinase"/>
</dbReference>